<dbReference type="Pfam" id="PF08327">
    <property type="entry name" value="AHSA1"/>
    <property type="match status" value="1"/>
</dbReference>
<protein>
    <submittedName>
        <fullName evidence="3">Activator of Hsp90 ATPase homolog 1-like protein</fullName>
    </submittedName>
</protein>
<sequence>MIITAEAHLKYRSLLSSFYICQYLGFSYLSIKNMTSGKIAIGPTASQGWETGIRRTFNVAPDQAWELVFTQPILGAWLDNKADIAFEKGDTYTTASGITIHVTSVTTGKVIRMKWQQAPDTNISTLQIRVIPNKGKTTIAFHQEWLKDARERTDRNTAWKKVLDTIGEFIG</sequence>
<evidence type="ECO:0000313" key="4">
    <source>
        <dbReference type="Proteomes" id="UP000199310"/>
    </source>
</evidence>
<feature type="domain" description="Activator of Hsp90 ATPase homologue 1/2-like C-terminal" evidence="2">
    <location>
        <begin position="59"/>
        <end position="168"/>
    </location>
</feature>
<dbReference type="Proteomes" id="UP000199310">
    <property type="component" value="Unassembled WGS sequence"/>
</dbReference>
<proteinExistence type="inferred from homology"/>
<evidence type="ECO:0000259" key="2">
    <source>
        <dbReference type="Pfam" id="PF08327"/>
    </source>
</evidence>
<keyword evidence="4" id="KW-1185">Reference proteome</keyword>
<dbReference type="STRING" id="29529.SAMN04488122_1803"/>
<dbReference type="EMBL" id="FOJG01000001">
    <property type="protein sequence ID" value="SEW31776.1"/>
    <property type="molecule type" value="Genomic_DNA"/>
</dbReference>
<gene>
    <name evidence="3" type="ORF">SAMN04488122_1803</name>
</gene>
<reference evidence="4" key="1">
    <citation type="submission" date="2016-10" db="EMBL/GenBank/DDBJ databases">
        <authorList>
            <person name="Varghese N."/>
            <person name="Submissions S."/>
        </authorList>
    </citation>
    <scope>NUCLEOTIDE SEQUENCE [LARGE SCALE GENOMIC DNA]</scope>
    <source>
        <strain evidence="4">DSM 3695</strain>
    </source>
</reference>
<dbReference type="InterPro" id="IPR023393">
    <property type="entry name" value="START-like_dom_sf"/>
</dbReference>
<dbReference type="AlphaFoldDB" id="A0A1I0QWE5"/>
<accession>A0A1I0QWE5</accession>
<organism evidence="3 4">
    <name type="scientific">Chitinophaga arvensicola</name>
    <dbReference type="NCBI Taxonomy" id="29529"/>
    <lineage>
        <taxon>Bacteria</taxon>
        <taxon>Pseudomonadati</taxon>
        <taxon>Bacteroidota</taxon>
        <taxon>Chitinophagia</taxon>
        <taxon>Chitinophagales</taxon>
        <taxon>Chitinophagaceae</taxon>
        <taxon>Chitinophaga</taxon>
    </lineage>
</organism>
<dbReference type="InterPro" id="IPR013538">
    <property type="entry name" value="ASHA1/2-like_C"/>
</dbReference>
<evidence type="ECO:0000256" key="1">
    <source>
        <dbReference type="ARBA" id="ARBA00006817"/>
    </source>
</evidence>
<evidence type="ECO:0000313" key="3">
    <source>
        <dbReference type="EMBL" id="SEW31776.1"/>
    </source>
</evidence>
<name>A0A1I0QWE5_9BACT</name>
<dbReference type="Gene3D" id="3.30.530.20">
    <property type="match status" value="1"/>
</dbReference>
<dbReference type="SUPFAM" id="SSF55961">
    <property type="entry name" value="Bet v1-like"/>
    <property type="match status" value="1"/>
</dbReference>
<comment type="similarity">
    <text evidence="1">Belongs to the AHA1 family.</text>
</comment>